<comment type="caution">
    <text evidence="1">The sequence shown here is derived from an EMBL/GenBank/DDBJ whole genome shotgun (WGS) entry which is preliminary data.</text>
</comment>
<evidence type="ECO:0000313" key="2">
    <source>
        <dbReference type="Proteomes" id="UP001056120"/>
    </source>
</evidence>
<sequence length="100" mass="11705">MEVPVRDDGDFDAIQWYNLSLVGKLKDFNQLCCLQKSINNVGVKIVRMTYLGGLNVLLTFKKEADAIEFEKDRLSWARWFSAIELWTWQLLAYCHTPNFN</sequence>
<evidence type="ECO:0000313" key="1">
    <source>
        <dbReference type="EMBL" id="KAI3682399.1"/>
    </source>
</evidence>
<organism evidence="1 2">
    <name type="scientific">Smallanthus sonchifolius</name>
    <dbReference type="NCBI Taxonomy" id="185202"/>
    <lineage>
        <taxon>Eukaryota</taxon>
        <taxon>Viridiplantae</taxon>
        <taxon>Streptophyta</taxon>
        <taxon>Embryophyta</taxon>
        <taxon>Tracheophyta</taxon>
        <taxon>Spermatophyta</taxon>
        <taxon>Magnoliopsida</taxon>
        <taxon>eudicotyledons</taxon>
        <taxon>Gunneridae</taxon>
        <taxon>Pentapetalae</taxon>
        <taxon>asterids</taxon>
        <taxon>campanulids</taxon>
        <taxon>Asterales</taxon>
        <taxon>Asteraceae</taxon>
        <taxon>Asteroideae</taxon>
        <taxon>Heliantheae alliance</taxon>
        <taxon>Millerieae</taxon>
        <taxon>Smallanthus</taxon>
    </lineage>
</organism>
<protein>
    <submittedName>
        <fullName evidence="1">Uncharacterized protein</fullName>
    </submittedName>
</protein>
<proteinExistence type="predicted"/>
<accession>A0ACB8YBV4</accession>
<keyword evidence="2" id="KW-1185">Reference proteome</keyword>
<dbReference type="EMBL" id="CM042045">
    <property type="protein sequence ID" value="KAI3682399.1"/>
    <property type="molecule type" value="Genomic_DNA"/>
</dbReference>
<reference evidence="2" key="1">
    <citation type="journal article" date="2022" name="Mol. Ecol. Resour.">
        <title>The genomes of chicory, endive, great burdock and yacon provide insights into Asteraceae palaeo-polyploidization history and plant inulin production.</title>
        <authorList>
            <person name="Fan W."/>
            <person name="Wang S."/>
            <person name="Wang H."/>
            <person name="Wang A."/>
            <person name="Jiang F."/>
            <person name="Liu H."/>
            <person name="Zhao H."/>
            <person name="Xu D."/>
            <person name="Zhang Y."/>
        </authorList>
    </citation>
    <scope>NUCLEOTIDE SEQUENCE [LARGE SCALE GENOMIC DNA]</scope>
    <source>
        <strain evidence="2">cv. Yunnan</strain>
    </source>
</reference>
<dbReference type="Proteomes" id="UP001056120">
    <property type="component" value="Linkage Group LG28"/>
</dbReference>
<gene>
    <name evidence="1" type="ORF">L1987_82357</name>
</gene>
<reference evidence="1 2" key="2">
    <citation type="journal article" date="2022" name="Mol. Ecol. Resour.">
        <title>The genomes of chicory, endive, great burdock and yacon provide insights into Asteraceae paleo-polyploidization history and plant inulin production.</title>
        <authorList>
            <person name="Fan W."/>
            <person name="Wang S."/>
            <person name="Wang H."/>
            <person name="Wang A."/>
            <person name="Jiang F."/>
            <person name="Liu H."/>
            <person name="Zhao H."/>
            <person name="Xu D."/>
            <person name="Zhang Y."/>
        </authorList>
    </citation>
    <scope>NUCLEOTIDE SEQUENCE [LARGE SCALE GENOMIC DNA]</scope>
    <source>
        <strain evidence="2">cv. Yunnan</strain>
        <tissue evidence="1">Leaves</tissue>
    </source>
</reference>
<name>A0ACB8YBV4_9ASTR</name>